<dbReference type="AlphaFoldDB" id="A0A1I7USF2"/>
<proteinExistence type="predicted"/>
<keyword evidence="1" id="KW-1185">Reference proteome</keyword>
<evidence type="ECO:0000313" key="2">
    <source>
        <dbReference type="WBParaSite" id="Csp11.Scaffold630.g18881.t1"/>
    </source>
</evidence>
<name>A0A1I7USF2_9PELO</name>
<sequence length="70" mass="7779">MKLVQIEEDSNRPRSLIFFAAIVRYLNCRFIILSVKPKYLQGAPGKIETLSVAVPNTKMSIATVLATLLS</sequence>
<organism evidence="1 2">
    <name type="scientific">Caenorhabditis tropicalis</name>
    <dbReference type="NCBI Taxonomy" id="1561998"/>
    <lineage>
        <taxon>Eukaryota</taxon>
        <taxon>Metazoa</taxon>
        <taxon>Ecdysozoa</taxon>
        <taxon>Nematoda</taxon>
        <taxon>Chromadorea</taxon>
        <taxon>Rhabditida</taxon>
        <taxon>Rhabditina</taxon>
        <taxon>Rhabditomorpha</taxon>
        <taxon>Rhabditoidea</taxon>
        <taxon>Rhabditidae</taxon>
        <taxon>Peloderinae</taxon>
        <taxon>Caenorhabditis</taxon>
    </lineage>
</organism>
<evidence type="ECO:0000313" key="1">
    <source>
        <dbReference type="Proteomes" id="UP000095282"/>
    </source>
</evidence>
<reference evidence="2" key="1">
    <citation type="submission" date="2016-11" db="UniProtKB">
        <authorList>
            <consortium name="WormBaseParasite"/>
        </authorList>
    </citation>
    <scope>IDENTIFICATION</scope>
</reference>
<dbReference type="WBParaSite" id="Csp11.Scaffold630.g18881.t1">
    <property type="protein sequence ID" value="Csp11.Scaffold630.g18881.t1"/>
    <property type="gene ID" value="Csp11.Scaffold630.g18881"/>
</dbReference>
<accession>A0A1I7USF2</accession>
<dbReference type="Proteomes" id="UP000095282">
    <property type="component" value="Unplaced"/>
</dbReference>
<protein>
    <submittedName>
        <fullName evidence="2">Uncharacterized protein</fullName>
    </submittedName>
</protein>